<proteinExistence type="predicted"/>
<comment type="cofactor">
    <cofactor evidence="1">
        <name>Fe(2+)</name>
        <dbReference type="ChEBI" id="CHEBI:29033"/>
    </cofactor>
</comment>
<evidence type="ECO:0000256" key="7">
    <source>
        <dbReference type="ARBA" id="ARBA00023242"/>
    </source>
</evidence>
<dbReference type="GO" id="GO:0005634">
    <property type="term" value="C:nucleus"/>
    <property type="evidence" value="ECO:0007669"/>
    <property type="project" value="TreeGrafter"/>
</dbReference>
<name>A0AAD8N742_9APIA</name>
<dbReference type="SMART" id="SM00558">
    <property type="entry name" value="JmjC"/>
    <property type="match status" value="1"/>
</dbReference>
<keyword evidence="8" id="KW-0175">Coiled coil</keyword>
<keyword evidence="7" id="KW-0539">Nucleus</keyword>
<dbReference type="GO" id="GO:0040029">
    <property type="term" value="P:epigenetic regulation of gene expression"/>
    <property type="evidence" value="ECO:0007669"/>
    <property type="project" value="UniProtKB-ARBA"/>
</dbReference>
<evidence type="ECO:0000259" key="10">
    <source>
        <dbReference type="PROSITE" id="PS51183"/>
    </source>
</evidence>
<dbReference type="PANTHER" id="PTHR10694:SF121">
    <property type="entry name" value="LYSINE-SPECIFIC DEMETHYLASE JMJ706-LIKE"/>
    <property type="match status" value="1"/>
</dbReference>
<dbReference type="PROSITE" id="PS51183">
    <property type="entry name" value="JMJN"/>
    <property type="match status" value="1"/>
</dbReference>
<feature type="region of interest" description="Disordered" evidence="9">
    <location>
        <begin position="605"/>
        <end position="661"/>
    </location>
</feature>
<keyword evidence="13" id="KW-1185">Reference proteome</keyword>
<evidence type="ECO:0000259" key="11">
    <source>
        <dbReference type="PROSITE" id="PS51184"/>
    </source>
</evidence>
<keyword evidence="4" id="KW-0408">Iron</keyword>
<dbReference type="InterPro" id="IPR003347">
    <property type="entry name" value="JmjC_dom"/>
</dbReference>
<sequence length="661" mass="75485">MPKYNRNIRDSKYTVPCQPRSKNDASSSHQSCGTSSSRCSSKNLSANKPINDSEWTSELIGCPVYYPSKEEFEDPLVYLQKIAPEASKYGICKIASPLSSSTPAGTVLMKENRGFKFTTKVQPLRLAKWDMKDKVTFFTRKRNYTIHDFESLAHKSMASRYSISGCLPPDFVEREFWHEMGSPKKRTVEYGINVEGSAFSNNSSDQLGRSKWNLKKLPHLPRSTLRLLKHEIPGVSEPMLYIGMLFSMFAWHVEDHYLYSINYHHCGAPKTWYGVPGHAAVDFEKVVQQYIYNREILSINGEDGAFDLLVEKTTMFSPKILQKHNVPVYKAVQMPGEFVITFPKAYHAGFSQGFNCAEAVNFAVGDWFSFGAAASQRYALLRRMPVVPFEELLCKEAMLLSKHPSDEDISSEDLVSIRCIKISFACLIRLHHYKRWCLIKLKPSLGFSFKSEGTKFCSICKRDCYVSHIKCSCHYDPICLFHDVEAFKCECQSNRVLNLSREISDMEAAAKEFEQDEEILQEVKQKSKQDIELLIQKTNPGVQQEYIPYSEIRPVEEHTSDIKTSGVNSAKSKKIFGINTAAAKFPEYKVHARTNKAQLVQEHARQVEGKKRPRKLQKSKWKDNVQFDVGSGSHKTPFSNAGKRMTFTRLSVSDKRRSKRT</sequence>
<dbReference type="InterPro" id="IPR003349">
    <property type="entry name" value="JmjN"/>
</dbReference>
<accession>A0AAD8N742</accession>
<dbReference type="AlphaFoldDB" id="A0AAD8N742"/>
<evidence type="ECO:0000256" key="2">
    <source>
        <dbReference type="ARBA" id="ARBA00022723"/>
    </source>
</evidence>
<dbReference type="Pfam" id="PF02928">
    <property type="entry name" value="zf-C5HC2"/>
    <property type="match status" value="1"/>
</dbReference>
<evidence type="ECO:0000256" key="4">
    <source>
        <dbReference type="ARBA" id="ARBA00023004"/>
    </source>
</evidence>
<dbReference type="SUPFAM" id="SSF51197">
    <property type="entry name" value="Clavaminate synthase-like"/>
    <property type="match status" value="1"/>
</dbReference>
<evidence type="ECO:0000256" key="3">
    <source>
        <dbReference type="ARBA" id="ARBA00023002"/>
    </source>
</evidence>
<feature type="region of interest" description="Disordered" evidence="9">
    <location>
        <begin position="1"/>
        <end position="43"/>
    </location>
</feature>
<evidence type="ECO:0000256" key="9">
    <source>
        <dbReference type="SAM" id="MobiDB-lite"/>
    </source>
</evidence>
<dbReference type="Proteomes" id="UP001237642">
    <property type="component" value="Unassembled WGS sequence"/>
</dbReference>
<protein>
    <submittedName>
        <fullName evidence="12">Lysine-specific demethylase REF6</fullName>
    </submittedName>
</protein>
<dbReference type="FunFam" id="2.60.120.650:FF:000016">
    <property type="entry name" value="Lysine-specific demethylase isoform A"/>
    <property type="match status" value="1"/>
</dbReference>
<evidence type="ECO:0000256" key="6">
    <source>
        <dbReference type="ARBA" id="ARBA00023163"/>
    </source>
</evidence>
<dbReference type="SMART" id="SM00545">
    <property type="entry name" value="JmjN"/>
    <property type="match status" value="1"/>
</dbReference>
<dbReference type="PROSITE" id="PS51184">
    <property type="entry name" value="JMJC"/>
    <property type="match status" value="1"/>
</dbReference>
<evidence type="ECO:0000313" key="12">
    <source>
        <dbReference type="EMBL" id="KAK1398236.1"/>
    </source>
</evidence>
<evidence type="ECO:0000256" key="1">
    <source>
        <dbReference type="ARBA" id="ARBA00001954"/>
    </source>
</evidence>
<keyword evidence="2" id="KW-0479">Metal-binding</keyword>
<gene>
    <name evidence="12" type="ORF">POM88_008099</name>
</gene>
<dbReference type="GO" id="GO:0141052">
    <property type="term" value="F:histone H3 demethylase activity"/>
    <property type="evidence" value="ECO:0007669"/>
    <property type="project" value="UniProtKB-ARBA"/>
</dbReference>
<feature type="compositionally biased region" description="Low complexity" evidence="9">
    <location>
        <begin position="26"/>
        <end position="41"/>
    </location>
</feature>
<dbReference type="InterPro" id="IPR004198">
    <property type="entry name" value="Znf_C5HC2"/>
</dbReference>
<dbReference type="PANTHER" id="PTHR10694">
    <property type="entry name" value="LYSINE-SPECIFIC DEMETHYLASE"/>
    <property type="match status" value="1"/>
</dbReference>
<evidence type="ECO:0000256" key="5">
    <source>
        <dbReference type="ARBA" id="ARBA00023015"/>
    </source>
</evidence>
<comment type="caution">
    <text evidence="12">The sequence shown here is derived from an EMBL/GenBank/DDBJ whole genome shotgun (WGS) entry which is preliminary data.</text>
</comment>
<dbReference type="Gene3D" id="2.60.120.650">
    <property type="entry name" value="Cupin"/>
    <property type="match status" value="1"/>
</dbReference>
<feature type="coiled-coil region" evidence="8">
    <location>
        <begin position="496"/>
        <end position="530"/>
    </location>
</feature>
<evidence type="ECO:0000256" key="8">
    <source>
        <dbReference type="SAM" id="Coils"/>
    </source>
</evidence>
<dbReference type="Pfam" id="PF02373">
    <property type="entry name" value="JmjC"/>
    <property type="match status" value="1"/>
</dbReference>
<keyword evidence="6" id="KW-0804">Transcription</keyword>
<keyword evidence="3" id="KW-0560">Oxidoreductase</keyword>
<dbReference type="EMBL" id="JAUIZM010000002">
    <property type="protein sequence ID" value="KAK1398236.1"/>
    <property type="molecule type" value="Genomic_DNA"/>
</dbReference>
<organism evidence="12 13">
    <name type="scientific">Heracleum sosnowskyi</name>
    <dbReference type="NCBI Taxonomy" id="360622"/>
    <lineage>
        <taxon>Eukaryota</taxon>
        <taxon>Viridiplantae</taxon>
        <taxon>Streptophyta</taxon>
        <taxon>Embryophyta</taxon>
        <taxon>Tracheophyta</taxon>
        <taxon>Spermatophyta</taxon>
        <taxon>Magnoliopsida</taxon>
        <taxon>eudicotyledons</taxon>
        <taxon>Gunneridae</taxon>
        <taxon>Pentapetalae</taxon>
        <taxon>asterids</taxon>
        <taxon>campanulids</taxon>
        <taxon>Apiales</taxon>
        <taxon>Apiaceae</taxon>
        <taxon>Apioideae</taxon>
        <taxon>apioid superclade</taxon>
        <taxon>Tordylieae</taxon>
        <taxon>Tordyliinae</taxon>
        <taxon>Heracleum</taxon>
    </lineage>
</organism>
<reference evidence="12" key="2">
    <citation type="submission" date="2023-05" db="EMBL/GenBank/DDBJ databases">
        <authorList>
            <person name="Schelkunov M.I."/>
        </authorList>
    </citation>
    <scope>NUCLEOTIDE SEQUENCE</scope>
    <source>
        <strain evidence="12">Hsosn_3</strain>
        <tissue evidence="12">Leaf</tissue>
    </source>
</reference>
<evidence type="ECO:0000313" key="13">
    <source>
        <dbReference type="Proteomes" id="UP001237642"/>
    </source>
</evidence>
<dbReference type="GO" id="GO:0000785">
    <property type="term" value="C:chromatin"/>
    <property type="evidence" value="ECO:0007669"/>
    <property type="project" value="TreeGrafter"/>
</dbReference>
<feature type="domain" description="JmjN" evidence="10">
    <location>
        <begin position="62"/>
        <end position="103"/>
    </location>
</feature>
<dbReference type="GO" id="GO:0046872">
    <property type="term" value="F:metal ion binding"/>
    <property type="evidence" value="ECO:0007669"/>
    <property type="project" value="UniProtKB-KW"/>
</dbReference>
<dbReference type="GO" id="GO:0016491">
    <property type="term" value="F:oxidoreductase activity"/>
    <property type="evidence" value="ECO:0007669"/>
    <property type="project" value="UniProtKB-KW"/>
</dbReference>
<keyword evidence="5" id="KW-0805">Transcription regulation</keyword>
<dbReference type="Pfam" id="PF02375">
    <property type="entry name" value="JmjN"/>
    <property type="match status" value="1"/>
</dbReference>
<reference evidence="12" key="1">
    <citation type="submission" date="2023-02" db="EMBL/GenBank/DDBJ databases">
        <title>Genome of toxic invasive species Heracleum sosnowskyi carries increased number of genes despite the absence of recent whole-genome duplications.</title>
        <authorList>
            <person name="Schelkunov M."/>
            <person name="Shtratnikova V."/>
            <person name="Makarenko M."/>
            <person name="Klepikova A."/>
            <person name="Omelchenko D."/>
            <person name="Novikova G."/>
            <person name="Obukhova E."/>
            <person name="Bogdanov V."/>
            <person name="Penin A."/>
            <person name="Logacheva M."/>
        </authorList>
    </citation>
    <scope>NUCLEOTIDE SEQUENCE</scope>
    <source>
        <strain evidence="12">Hsosn_3</strain>
        <tissue evidence="12">Leaf</tissue>
    </source>
</reference>
<feature type="domain" description="JmjC" evidence="11">
    <location>
        <begin position="206"/>
        <end position="379"/>
    </location>
</feature>